<feature type="transmembrane region" description="Helical" evidence="8">
    <location>
        <begin position="657"/>
        <end position="680"/>
    </location>
</feature>
<keyword evidence="6 8" id="KW-0472">Membrane</keyword>
<feature type="region of interest" description="Disordered" evidence="7">
    <location>
        <begin position="269"/>
        <end position="336"/>
    </location>
</feature>
<evidence type="ECO:0000256" key="3">
    <source>
        <dbReference type="ARBA" id="ARBA00022692"/>
    </source>
</evidence>
<name>A0A813DEH6_POLGL</name>
<comment type="caution">
    <text evidence="10">The sequence shown here is derived from an EMBL/GenBank/DDBJ whole genome shotgun (WGS) entry which is preliminary data.</text>
</comment>
<feature type="region of interest" description="Disordered" evidence="7">
    <location>
        <begin position="198"/>
        <end position="227"/>
    </location>
</feature>
<dbReference type="Pfam" id="PF00432">
    <property type="entry name" value="Prenyltrans"/>
    <property type="match status" value="1"/>
</dbReference>
<protein>
    <recommendedName>
        <fullName evidence="9">Prenyltransferase alpha-alpha toroid domain-containing protein</fullName>
    </recommendedName>
</protein>
<dbReference type="GO" id="GO:0003824">
    <property type="term" value="F:catalytic activity"/>
    <property type="evidence" value="ECO:0007669"/>
    <property type="project" value="InterPro"/>
</dbReference>
<keyword evidence="5 8" id="KW-1133">Transmembrane helix</keyword>
<dbReference type="InterPro" id="IPR001330">
    <property type="entry name" value="Prenyltrans"/>
</dbReference>
<comment type="similarity">
    <text evidence="2">Belongs to the major facilitator superfamily. Nitrate/nitrite porter (TC 2.A.1.8) family.</text>
</comment>
<evidence type="ECO:0000256" key="8">
    <source>
        <dbReference type="SAM" id="Phobius"/>
    </source>
</evidence>
<dbReference type="InterPro" id="IPR044772">
    <property type="entry name" value="NO3_transporter"/>
</dbReference>
<dbReference type="GO" id="GO:0016020">
    <property type="term" value="C:membrane"/>
    <property type="evidence" value="ECO:0007669"/>
    <property type="project" value="UniProtKB-SubCell"/>
</dbReference>
<feature type="compositionally biased region" description="Low complexity" evidence="7">
    <location>
        <begin position="303"/>
        <end position="314"/>
    </location>
</feature>
<dbReference type="SUPFAM" id="SSF103473">
    <property type="entry name" value="MFS general substrate transporter"/>
    <property type="match status" value="1"/>
</dbReference>
<evidence type="ECO:0000313" key="10">
    <source>
        <dbReference type="EMBL" id="CAE8586286.1"/>
    </source>
</evidence>
<feature type="domain" description="Prenyltransferase alpha-alpha toroid" evidence="9">
    <location>
        <begin position="1125"/>
        <end position="1225"/>
    </location>
</feature>
<feature type="transmembrane region" description="Helical" evidence="8">
    <location>
        <begin position="624"/>
        <end position="645"/>
    </location>
</feature>
<dbReference type="Gene3D" id="1.20.1250.20">
    <property type="entry name" value="MFS general substrate transporter like domains"/>
    <property type="match status" value="2"/>
</dbReference>
<proteinExistence type="inferred from homology"/>
<feature type="transmembrane region" description="Helical" evidence="8">
    <location>
        <begin position="559"/>
        <end position="582"/>
    </location>
</feature>
<feature type="transmembrane region" description="Helical" evidence="8">
    <location>
        <begin position="1302"/>
        <end position="1335"/>
    </location>
</feature>
<evidence type="ECO:0000313" key="11">
    <source>
        <dbReference type="Proteomes" id="UP000654075"/>
    </source>
</evidence>
<evidence type="ECO:0000256" key="6">
    <source>
        <dbReference type="ARBA" id="ARBA00023136"/>
    </source>
</evidence>
<keyword evidence="11" id="KW-1185">Reference proteome</keyword>
<feature type="transmembrane region" description="Helical" evidence="8">
    <location>
        <begin position="588"/>
        <end position="612"/>
    </location>
</feature>
<keyword evidence="4" id="KW-0677">Repeat</keyword>
<dbReference type="PANTHER" id="PTHR23515">
    <property type="entry name" value="HIGH-AFFINITY NITRATE TRANSPORTER 2.3"/>
    <property type="match status" value="1"/>
</dbReference>
<evidence type="ECO:0000256" key="5">
    <source>
        <dbReference type="ARBA" id="ARBA00022989"/>
    </source>
</evidence>
<feature type="transmembrane region" description="Helical" evidence="8">
    <location>
        <begin position="785"/>
        <end position="805"/>
    </location>
</feature>
<dbReference type="InterPro" id="IPR008930">
    <property type="entry name" value="Terpenoid_cyclase/PrenylTrfase"/>
</dbReference>
<feature type="transmembrane region" description="Helical" evidence="8">
    <location>
        <begin position="811"/>
        <end position="836"/>
    </location>
</feature>
<comment type="subcellular location">
    <subcellularLocation>
        <location evidence="1">Membrane</location>
        <topology evidence="1">Multi-pass membrane protein</topology>
    </subcellularLocation>
</comment>
<evidence type="ECO:0000256" key="4">
    <source>
        <dbReference type="ARBA" id="ARBA00022737"/>
    </source>
</evidence>
<gene>
    <name evidence="10" type="ORF">PGLA1383_LOCUS5161</name>
</gene>
<evidence type="ECO:0000256" key="1">
    <source>
        <dbReference type="ARBA" id="ARBA00004141"/>
    </source>
</evidence>
<sequence length="1400" mass="152511">MLEYVLGSCVKGGGLELCPKIIVSDGFRATQPGQRPKPKSGRVATEWVEPYEEFRERLNLLVANAAQCDAESLDCSESCFARSEHLRMDEHKGFGGCLYCAFRRVSTPYVLVLQHDRPAIRSFDAASVLAAMEASPEQVKYVGLPTKSSLAARAPVIHTWLAAGISKQRIIAAHLSATSILHSVGMLRFHCGVEEGDRDDFASGGDGAAGRSRKPPGPLFVSNPTDWVNQTPGAPCLHGPLCQPSASSGTSPRVSAEVRHYWTMRAQEALADEDSRSSSQSSRPEPLRVDRSTWSQNRPDSLPTTETAPSASPTGNPPGAVDDFDHRSDEDYESSSFFGNTSDSLGFAVWDDVPANPELAVSHAPGAVDDNSDVDYEASGFFGNTSDSLGFAVWDDVPANPELAVSPGVSDPDMKKKKKMSALATELPLLRLGGSVQQNPHMRAFWASTISFFLAFLAWFALAPLALDVAISLKICENQQFPPAQFKTQLAYLRFKSLKSPIASCISEKEKLQCRPDVLNACVCTPGTDCKQVLSNAGTISVIGTVVVRIAMGTLLERFGCVSCQTGLLWGSFFIGLAATIATPWSFILIRFLVGVVGATFVTNQVWCSLMFASNVVGTANACAGGWGNLGGGVTQILMVLVLFRPFKAAGMAPDEAWRVAMLAPAILLFLCAVAIKLLCWDTPAARRFDVAVTGKTQKPSVWDYVEVLKDPKVVLMAMQYSACFGTELAMNNVLATHFRTYFQMKAGDAAALASSFGLMNLFARSLGGILSDKLYLRFGFRGRIWAQFLALFFEAIFLFGFGCVGNSQPWYVALIVLVCFSMFVQMAEGTTYGIVPFMNPKQLPISSALVGAGGNLGAMIAGFAFYRAIDDAILPFKVHGCYVMLFALLSPMLYWPEYGGMFHGPAAGAALSETAPAKELEQETKKAAKEDEGFGAIPLVNRNDLAYQLPQRLSRREGAGDETALWASRSIEVNWIELTLEGKVAIVLGDCVRNIFRRSSNGRELALAKRFGSCVSAMSDFKSAVNEQNKATELPLLRLAGSVQQNPHMRACVLKQPVWCTAPGTDCKQVLSNAGTISVIGTIVVRIAMGTLLERFGCVNCQTGQRFTARKEQVNYKTLPRVFVFNCMVALALAGALEAVDLDQLGWWLCERQTPGGGFNGRPKKAPDVCYSWWILSALATIDRAHWIDNNKLAEFIRACQDEEDGGIADRPGDVPDVFHTFFGEIARLAEERHKQMRKQEAPGRELYELSRAADMLQLISVLRIDRAPRAPPWRIGQAARSTSSSGRPAARGRPDAKENVVVGVVICFGCLLFWLLLLLLWVVLLLLLLLLFWVVCCLFELCDHGAPPPHFMQGLLATQRSDSDGRSSCCCCCCGCCGCCGCSRNGRRRSRSRQRRRA</sequence>
<dbReference type="Gene3D" id="1.50.10.20">
    <property type="match status" value="1"/>
</dbReference>
<dbReference type="OrthoDB" id="434240at2759"/>
<dbReference type="InterPro" id="IPR011701">
    <property type="entry name" value="MFS"/>
</dbReference>
<accession>A0A813DEH6</accession>
<organism evidence="10 11">
    <name type="scientific">Polarella glacialis</name>
    <name type="common">Dinoflagellate</name>
    <dbReference type="NCBI Taxonomy" id="89957"/>
    <lineage>
        <taxon>Eukaryota</taxon>
        <taxon>Sar</taxon>
        <taxon>Alveolata</taxon>
        <taxon>Dinophyceae</taxon>
        <taxon>Suessiales</taxon>
        <taxon>Suessiaceae</taxon>
        <taxon>Polarella</taxon>
    </lineage>
</organism>
<evidence type="ECO:0000256" key="7">
    <source>
        <dbReference type="SAM" id="MobiDB-lite"/>
    </source>
</evidence>
<feature type="transmembrane region" description="Helical" evidence="8">
    <location>
        <begin position="848"/>
        <end position="867"/>
    </location>
</feature>
<dbReference type="SUPFAM" id="SSF48239">
    <property type="entry name" value="Terpenoid cyclases/Protein prenyltransferases"/>
    <property type="match status" value="1"/>
</dbReference>
<dbReference type="InterPro" id="IPR036259">
    <property type="entry name" value="MFS_trans_sf"/>
</dbReference>
<dbReference type="EMBL" id="CAJNNV010001994">
    <property type="protein sequence ID" value="CAE8586286.1"/>
    <property type="molecule type" value="Genomic_DNA"/>
</dbReference>
<evidence type="ECO:0000259" key="9">
    <source>
        <dbReference type="Pfam" id="PF00432"/>
    </source>
</evidence>
<dbReference type="GO" id="GO:0015112">
    <property type="term" value="F:nitrate transmembrane transporter activity"/>
    <property type="evidence" value="ECO:0007669"/>
    <property type="project" value="InterPro"/>
</dbReference>
<reference evidence="10" key="1">
    <citation type="submission" date="2021-02" db="EMBL/GenBank/DDBJ databases">
        <authorList>
            <person name="Dougan E. K."/>
            <person name="Rhodes N."/>
            <person name="Thang M."/>
            <person name="Chan C."/>
        </authorList>
    </citation>
    <scope>NUCLEOTIDE SEQUENCE</scope>
</reference>
<feature type="transmembrane region" description="Helical" evidence="8">
    <location>
        <begin position="445"/>
        <end position="467"/>
    </location>
</feature>
<dbReference type="Pfam" id="PF07690">
    <property type="entry name" value="MFS_1"/>
    <property type="match status" value="1"/>
</dbReference>
<feature type="transmembrane region" description="Helical" evidence="8">
    <location>
        <begin position="873"/>
        <end position="896"/>
    </location>
</feature>
<evidence type="ECO:0000256" key="2">
    <source>
        <dbReference type="ARBA" id="ARBA00008432"/>
    </source>
</evidence>
<keyword evidence="3 8" id="KW-0812">Transmembrane</keyword>
<dbReference type="Proteomes" id="UP000654075">
    <property type="component" value="Unassembled WGS sequence"/>
</dbReference>